<dbReference type="NCBIfam" id="TIGR02135">
    <property type="entry name" value="phoU_full"/>
    <property type="match status" value="1"/>
</dbReference>
<keyword evidence="5 7" id="KW-0963">Cytoplasm</keyword>
<evidence type="ECO:0000256" key="7">
    <source>
        <dbReference type="PIRNR" id="PIRNR003107"/>
    </source>
</evidence>
<evidence type="ECO:0000313" key="12">
    <source>
        <dbReference type="Proteomes" id="UP000323865"/>
    </source>
</evidence>
<evidence type="ECO:0000259" key="8">
    <source>
        <dbReference type="Pfam" id="PF01895"/>
    </source>
</evidence>
<dbReference type="Proteomes" id="UP000092596">
    <property type="component" value="Chromosome"/>
</dbReference>
<dbReference type="RefSeq" id="WP_065248311.1">
    <property type="nucleotide sequence ID" value="NZ_CP012117.1"/>
</dbReference>
<dbReference type="KEGG" id="dva:DAD186_17490"/>
<dbReference type="PANTHER" id="PTHR42930">
    <property type="entry name" value="PHOSPHATE-SPECIFIC TRANSPORT SYSTEM ACCESSORY PROTEIN PHOU"/>
    <property type="match status" value="1"/>
</dbReference>
<accession>A0A1B0ZK20</accession>
<evidence type="ECO:0000256" key="2">
    <source>
        <dbReference type="ARBA" id="ARBA00008107"/>
    </source>
</evidence>
<dbReference type="GO" id="GO:0045936">
    <property type="term" value="P:negative regulation of phosphate metabolic process"/>
    <property type="evidence" value="ECO:0007669"/>
    <property type="project" value="InterPro"/>
</dbReference>
<protein>
    <recommendedName>
        <fullName evidence="7">Phosphate-specific transport system accessory protein PhoU</fullName>
    </recommendedName>
</protein>
<dbReference type="InterPro" id="IPR026022">
    <property type="entry name" value="PhoU_dom"/>
</dbReference>
<keyword evidence="4 7" id="KW-0813">Transport</keyword>
<dbReference type="EMBL" id="CP044108">
    <property type="protein sequence ID" value="QEU11334.1"/>
    <property type="molecule type" value="Genomic_DNA"/>
</dbReference>
<sequence length="225" mass="24524">MRAAFQNELQVLREGLMEMNSLVATALEDASKALLTGDLALAEQVIVRDQEIDDLQAELDEKSVDILATQSPVATDLRTVVATLRMSASLERMGDLAAHIALVLRRRHPNEVIPADLKSAIETLADLSLNAVKDAGKVLDTYDVALAAVVEERDNNLDRAMDEVYAALSADDAPYSVKESVDLALLARFYERLGDHAVSVARRVVFLVTGDALDSHTPHTDVTEF</sequence>
<dbReference type="STRING" id="1630135.DAD186_17490"/>
<comment type="subunit">
    <text evidence="3 7">Homodimer.</text>
</comment>
<dbReference type="SUPFAM" id="SSF109755">
    <property type="entry name" value="PhoU-like"/>
    <property type="match status" value="1"/>
</dbReference>
<keyword evidence="12" id="KW-1185">Reference proteome</keyword>
<dbReference type="GO" id="GO:0030643">
    <property type="term" value="P:intracellular phosphate ion homeostasis"/>
    <property type="evidence" value="ECO:0007669"/>
    <property type="project" value="InterPro"/>
</dbReference>
<comment type="similarity">
    <text evidence="2 7">Belongs to the PhoU family.</text>
</comment>
<dbReference type="GO" id="GO:0006817">
    <property type="term" value="P:phosphate ion transport"/>
    <property type="evidence" value="ECO:0007669"/>
    <property type="project" value="UniProtKB-KW"/>
</dbReference>
<reference evidence="9 11" key="1">
    <citation type="submission" date="2015-06" db="EMBL/GenBank/DDBJ databases">
        <title>Investigation of pathophysiology for high-risk pregnancy and development of treatment modality based on it.</title>
        <authorList>
            <person name="Kim B.-C."/>
            <person name="Lim S."/>
        </authorList>
    </citation>
    <scope>NUCLEOTIDE SEQUENCE [LARGE SCALE GENOMIC DNA]</scope>
    <source>
        <strain evidence="9 11">AD1-86</strain>
    </source>
</reference>
<dbReference type="FunFam" id="1.20.58.220:FF:000004">
    <property type="entry name" value="Phosphate-specific transport system accessory protein PhoU"/>
    <property type="match status" value="1"/>
</dbReference>
<evidence type="ECO:0000256" key="4">
    <source>
        <dbReference type="ARBA" id="ARBA00022448"/>
    </source>
</evidence>
<dbReference type="InterPro" id="IPR028366">
    <property type="entry name" value="PhoU"/>
</dbReference>
<evidence type="ECO:0000256" key="5">
    <source>
        <dbReference type="ARBA" id="ARBA00022490"/>
    </source>
</evidence>
<organism evidence="9 11">
    <name type="scientific">Dermabacter vaginalis</name>
    <dbReference type="NCBI Taxonomy" id="1630135"/>
    <lineage>
        <taxon>Bacteria</taxon>
        <taxon>Bacillati</taxon>
        <taxon>Actinomycetota</taxon>
        <taxon>Actinomycetes</taxon>
        <taxon>Micrococcales</taxon>
        <taxon>Dermabacteraceae</taxon>
        <taxon>Dermabacter</taxon>
    </lineage>
</organism>
<dbReference type="Pfam" id="PF01895">
    <property type="entry name" value="PhoU"/>
    <property type="match status" value="2"/>
</dbReference>
<proteinExistence type="inferred from homology"/>
<name>A0A1B0ZK20_9MICO</name>
<dbReference type="PANTHER" id="PTHR42930:SF3">
    <property type="entry name" value="PHOSPHATE-SPECIFIC TRANSPORT SYSTEM ACCESSORY PROTEIN PHOU"/>
    <property type="match status" value="1"/>
</dbReference>
<dbReference type="PATRIC" id="fig|1630135.4.peg.1748"/>
<comment type="subcellular location">
    <subcellularLocation>
        <location evidence="1 7">Cytoplasm</location>
    </subcellularLocation>
</comment>
<evidence type="ECO:0000256" key="6">
    <source>
        <dbReference type="ARBA" id="ARBA00022592"/>
    </source>
</evidence>
<dbReference type="AlphaFoldDB" id="A0A1B0ZK20"/>
<gene>
    <name evidence="10" type="primary">phoU</name>
    <name evidence="9" type="ORF">DAD186_17490</name>
    <name evidence="10" type="ORF">FOB48_02815</name>
</gene>
<evidence type="ECO:0000256" key="3">
    <source>
        <dbReference type="ARBA" id="ARBA00011738"/>
    </source>
</evidence>
<feature type="domain" description="PhoU" evidence="8">
    <location>
        <begin position="121"/>
        <end position="204"/>
    </location>
</feature>
<evidence type="ECO:0000313" key="10">
    <source>
        <dbReference type="EMBL" id="QEU11334.1"/>
    </source>
</evidence>
<evidence type="ECO:0000313" key="9">
    <source>
        <dbReference type="EMBL" id="ANP28299.1"/>
    </source>
</evidence>
<evidence type="ECO:0000313" key="11">
    <source>
        <dbReference type="Proteomes" id="UP000092596"/>
    </source>
</evidence>
<dbReference type="EMBL" id="CP012117">
    <property type="protein sequence ID" value="ANP28299.1"/>
    <property type="molecule type" value="Genomic_DNA"/>
</dbReference>
<dbReference type="PIRSF" id="PIRSF003107">
    <property type="entry name" value="PhoU"/>
    <property type="match status" value="1"/>
</dbReference>
<feature type="domain" description="PhoU" evidence="8">
    <location>
        <begin position="16"/>
        <end position="101"/>
    </location>
</feature>
<dbReference type="InterPro" id="IPR038078">
    <property type="entry name" value="PhoU-like_sf"/>
</dbReference>
<keyword evidence="6 7" id="KW-0592">Phosphate transport</keyword>
<evidence type="ECO:0000256" key="1">
    <source>
        <dbReference type="ARBA" id="ARBA00004496"/>
    </source>
</evidence>
<dbReference type="GO" id="GO:0005737">
    <property type="term" value="C:cytoplasm"/>
    <property type="evidence" value="ECO:0007669"/>
    <property type="project" value="UniProtKB-SubCell"/>
</dbReference>
<dbReference type="Proteomes" id="UP000323865">
    <property type="component" value="Chromosome"/>
</dbReference>
<reference evidence="10 12" key="2">
    <citation type="submission" date="2019-09" db="EMBL/GenBank/DDBJ databases">
        <title>FDA dAtabase for Regulatory Grade micrObial Sequences (FDA-ARGOS): Supporting development and validation of Infectious Disease Dx tests.</title>
        <authorList>
            <person name="Sciortino C."/>
            <person name="Tallon L."/>
            <person name="Sadzewicz L."/>
            <person name="Vavikolanu K."/>
            <person name="Mehta A."/>
            <person name="Aluvathingal J."/>
            <person name="Nadendla S."/>
            <person name="Nandy P."/>
            <person name="Geyer C."/>
            <person name="Yan Y."/>
            <person name="Sichtig H."/>
        </authorList>
    </citation>
    <scope>NUCLEOTIDE SEQUENCE [LARGE SCALE GENOMIC DNA]</scope>
    <source>
        <strain evidence="10 12">FDAARGOS_640</strain>
    </source>
</reference>
<dbReference type="Gene3D" id="1.20.58.220">
    <property type="entry name" value="Phosphate transport system protein phou homolog 2, domain 2"/>
    <property type="match status" value="1"/>
</dbReference>
<comment type="function">
    <text evidence="7">Plays a role in the regulation of phosphate uptake.</text>
</comment>